<feature type="domain" description="Smf/DprA SLOG" evidence="2">
    <location>
        <begin position="67"/>
        <end position="271"/>
    </location>
</feature>
<name>A0A075U5K8_9LACO</name>
<dbReference type="InterPro" id="IPR003488">
    <property type="entry name" value="DprA"/>
</dbReference>
<dbReference type="AlphaFoldDB" id="A0A075U5K8"/>
<keyword evidence="4" id="KW-1185">Reference proteome</keyword>
<evidence type="ECO:0000259" key="2">
    <source>
        <dbReference type="Pfam" id="PF02481"/>
    </source>
</evidence>
<evidence type="ECO:0000313" key="4">
    <source>
        <dbReference type="Proteomes" id="UP000029079"/>
    </source>
</evidence>
<organism evidence="3 4">
    <name type="scientific">Weissella ceti</name>
    <dbReference type="NCBI Taxonomy" id="759620"/>
    <lineage>
        <taxon>Bacteria</taxon>
        <taxon>Bacillati</taxon>
        <taxon>Bacillota</taxon>
        <taxon>Bacilli</taxon>
        <taxon>Lactobacillales</taxon>
        <taxon>Lactobacillaceae</taxon>
        <taxon>Weissella</taxon>
    </lineage>
</organism>
<dbReference type="Pfam" id="PF02481">
    <property type="entry name" value="DNA_processg_A"/>
    <property type="match status" value="1"/>
</dbReference>
<evidence type="ECO:0000313" key="3">
    <source>
        <dbReference type="EMBL" id="AIM62705.1"/>
    </source>
</evidence>
<comment type="similarity">
    <text evidence="1">Belongs to the DprA/Smf family.</text>
</comment>
<gene>
    <name evidence="3" type="ORF">WS74_0453</name>
</gene>
<protein>
    <submittedName>
        <fullName evidence="3">DNA processing protein DprA</fullName>
    </submittedName>
</protein>
<dbReference type="STRING" id="759620.WS105_0451"/>
<dbReference type="EMBL" id="CP009223">
    <property type="protein sequence ID" value="AIM62705.1"/>
    <property type="molecule type" value="Genomic_DNA"/>
</dbReference>
<dbReference type="KEGG" id="wce:WS08_0453"/>
<dbReference type="PATRIC" id="fig|759620.7.peg.441"/>
<dbReference type="OrthoDB" id="9785707at2"/>
<reference evidence="3 4" key="1">
    <citation type="journal article" date="2014" name="Genome Announc.">
        <title>Complete Genome Sequences of Fish Pathogenic Weissella ceti Strains WS74 and WS105.</title>
        <authorList>
            <person name="Figueiredo H.C."/>
            <person name="Leal C.A."/>
            <person name="Dorella F.A."/>
            <person name="Carvalho A.F."/>
            <person name="Soares S.C."/>
            <person name="Pereira F.L."/>
            <person name="Azevedo V.A."/>
        </authorList>
    </citation>
    <scope>NUCLEOTIDE SEQUENCE [LARGE SCALE GENOMIC DNA]</scope>
    <source>
        <strain evidence="3 4">WS74</strain>
    </source>
</reference>
<accession>A0A075U5K8</accession>
<dbReference type="KEGG" id="wci:WS105_0451"/>
<reference evidence="4" key="2">
    <citation type="submission" date="2014-08" db="EMBL/GenBank/DDBJ databases">
        <title>Complete genome of Weissella ceti strain WS74 isolated from diseased rainbow trout in Brazil.</title>
        <authorList>
            <person name="Figueiredo H.C.P."/>
            <person name="Leal C.A.G."/>
            <person name="Pereira F.L."/>
            <person name="Soares S.C."/>
            <person name="Dorella F.A."/>
            <person name="Carvalho A.F."/>
            <person name="Azevedo V.A.C."/>
        </authorList>
    </citation>
    <scope>NUCLEOTIDE SEQUENCE [LARGE SCALE GENOMIC DNA]</scope>
    <source>
        <strain evidence="4">WS74</strain>
    </source>
</reference>
<dbReference type="RefSeq" id="WP_051747839.1">
    <property type="nucleotide sequence ID" value="NZ_CP009223.1"/>
</dbReference>
<dbReference type="Proteomes" id="UP000029079">
    <property type="component" value="Chromosome"/>
</dbReference>
<dbReference type="KEGG" id="wct:WS74_0453"/>
<dbReference type="NCBIfam" id="TIGR00732">
    <property type="entry name" value="dprA"/>
    <property type="match status" value="1"/>
</dbReference>
<proteinExistence type="inferred from homology"/>
<sequence>MEKMDFMFWLVSLESLSPKRRWAFWLQGEALSDKERDKWVLKLIGDNKLNGVSKMIINRLKSLPHINWYDDDYPDLLREIAQPPLVLFYRGDRQLLQRNKVAIVGSRKMSAYGQALVVDWIPKLVSNDFVTVSGIAAGVDGCVHAETLLNAGQTIGVIGHGFDFVYPPQHRVLFRHIEQYGLVLSEYVPWVSPKRWRFPERNRIIVGLTANVWVVEAEQKSGSLVSAAIAADENRQIWCVPRNVTDPRGQGTNQLLCDGANIAINGDDFLTGLTLT</sequence>
<dbReference type="PANTHER" id="PTHR43022">
    <property type="entry name" value="PROTEIN SMF"/>
    <property type="match status" value="1"/>
</dbReference>
<dbReference type="InterPro" id="IPR057666">
    <property type="entry name" value="DrpA_SLOG"/>
</dbReference>
<dbReference type="GO" id="GO:0009294">
    <property type="term" value="P:DNA-mediated transformation"/>
    <property type="evidence" value="ECO:0007669"/>
    <property type="project" value="InterPro"/>
</dbReference>
<dbReference type="PANTHER" id="PTHR43022:SF1">
    <property type="entry name" value="PROTEIN SMF"/>
    <property type="match status" value="1"/>
</dbReference>
<evidence type="ECO:0000256" key="1">
    <source>
        <dbReference type="ARBA" id="ARBA00006525"/>
    </source>
</evidence>
<dbReference type="SUPFAM" id="SSF102405">
    <property type="entry name" value="MCP/YpsA-like"/>
    <property type="match status" value="1"/>
</dbReference>
<dbReference type="Gene3D" id="3.40.50.450">
    <property type="match status" value="1"/>
</dbReference>